<protein>
    <submittedName>
        <fullName evidence="2">Peptidase S1 domain-containing protein</fullName>
    </submittedName>
</protein>
<name>A0A915IST5_ROMCU</name>
<evidence type="ECO:0000313" key="1">
    <source>
        <dbReference type="Proteomes" id="UP000887565"/>
    </source>
</evidence>
<dbReference type="Proteomes" id="UP000887565">
    <property type="component" value="Unplaced"/>
</dbReference>
<dbReference type="InterPro" id="IPR043504">
    <property type="entry name" value="Peptidase_S1_PA_chymotrypsin"/>
</dbReference>
<dbReference type="AlphaFoldDB" id="A0A915IST5"/>
<sequence>GDSGSPIVCIKDGQHIARGIVSWGSDYHGFELFTDIVDHFQWILETYQEIQSKIPYHSALAQFTKKFDHKKAIALKQLGYLMDIMGETEEVYNSNLTYLDTHGSSYHEPWFLRQMHLKKSEL</sequence>
<dbReference type="WBParaSite" id="nRc.2.0.1.t17264-RA">
    <property type="protein sequence ID" value="nRc.2.0.1.t17264-RA"/>
    <property type="gene ID" value="nRc.2.0.1.g17264"/>
</dbReference>
<dbReference type="SUPFAM" id="SSF50494">
    <property type="entry name" value="Trypsin-like serine proteases"/>
    <property type="match status" value="1"/>
</dbReference>
<keyword evidence="1" id="KW-1185">Reference proteome</keyword>
<dbReference type="InterPro" id="IPR009003">
    <property type="entry name" value="Peptidase_S1_PA"/>
</dbReference>
<organism evidence="1 2">
    <name type="scientific">Romanomermis culicivorax</name>
    <name type="common">Nematode worm</name>
    <dbReference type="NCBI Taxonomy" id="13658"/>
    <lineage>
        <taxon>Eukaryota</taxon>
        <taxon>Metazoa</taxon>
        <taxon>Ecdysozoa</taxon>
        <taxon>Nematoda</taxon>
        <taxon>Enoplea</taxon>
        <taxon>Dorylaimia</taxon>
        <taxon>Mermithida</taxon>
        <taxon>Mermithoidea</taxon>
        <taxon>Mermithidae</taxon>
        <taxon>Romanomermis</taxon>
    </lineage>
</organism>
<accession>A0A915IST5</accession>
<proteinExistence type="predicted"/>
<evidence type="ECO:0000313" key="2">
    <source>
        <dbReference type="WBParaSite" id="nRc.2.0.1.t17264-RA"/>
    </source>
</evidence>
<dbReference type="Gene3D" id="2.40.10.10">
    <property type="entry name" value="Trypsin-like serine proteases"/>
    <property type="match status" value="1"/>
</dbReference>
<reference evidence="2" key="1">
    <citation type="submission" date="2022-11" db="UniProtKB">
        <authorList>
            <consortium name="WormBaseParasite"/>
        </authorList>
    </citation>
    <scope>IDENTIFICATION</scope>
</reference>